<feature type="repeat" description="PPR" evidence="2">
    <location>
        <begin position="686"/>
        <end position="720"/>
    </location>
</feature>
<dbReference type="Gene3D" id="1.25.40.10">
    <property type="entry name" value="Tetratricopeptide repeat domain"/>
    <property type="match status" value="4"/>
</dbReference>
<evidence type="ECO:0000256" key="2">
    <source>
        <dbReference type="PROSITE-ProRule" id="PRU00708"/>
    </source>
</evidence>
<evidence type="ECO:0000256" key="3">
    <source>
        <dbReference type="SAM" id="MobiDB-lite"/>
    </source>
</evidence>
<keyword evidence="1" id="KW-0802">TPR repeat</keyword>
<dbReference type="SUPFAM" id="SSF48452">
    <property type="entry name" value="TPR-like"/>
    <property type="match status" value="1"/>
</dbReference>
<feature type="compositionally biased region" description="Acidic residues" evidence="3">
    <location>
        <begin position="1209"/>
        <end position="1218"/>
    </location>
</feature>
<feature type="repeat" description="PPR" evidence="2">
    <location>
        <begin position="721"/>
        <end position="755"/>
    </location>
</feature>
<feature type="region of interest" description="Disordered" evidence="3">
    <location>
        <begin position="53"/>
        <end position="208"/>
    </location>
</feature>
<feature type="compositionally biased region" description="Polar residues" evidence="3">
    <location>
        <begin position="156"/>
        <end position="170"/>
    </location>
</feature>
<feature type="compositionally biased region" description="Low complexity" evidence="3">
    <location>
        <begin position="171"/>
        <end position="185"/>
    </location>
</feature>
<dbReference type="Pfam" id="PF13812">
    <property type="entry name" value="PPR_3"/>
    <property type="match status" value="1"/>
</dbReference>
<feature type="compositionally biased region" description="Polar residues" evidence="3">
    <location>
        <begin position="100"/>
        <end position="129"/>
    </location>
</feature>
<feature type="region of interest" description="Disordered" evidence="3">
    <location>
        <begin position="1209"/>
        <end position="1290"/>
    </location>
</feature>
<feature type="repeat" description="PPR" evidence="2">
    <location>
        <begin position="651"/>
        <end position="685"/>
    </location>
</feature>
<sequence>MRPPPAAALVRARASQRQGLLELLTLANRICLLAADIDRIDRISRRAHIVRPVGSRTSAGSSDLPKTPSSLCDFPCPSGGASDPARANKTIYPRGRSRQHLPQQHQKLSVSLRSSPQTQPARPQNQSRYASTAAATNGTSNSHADQHDTPLPFSHDPSSSPTQHQWQQSVDDPTSPASPSPAKSASDPHHWLSPWKPARKKSTREDAQMRADIDKALAEQRAEFAPGWQQRTEVFGIHLRRLAAHRLWRLYQTHAHKQTLPVATRVVIAQLLAMSAHYTTTNKVELPTSKALRHLLGRRIQAILQDCHIVRSRSRSAASSKAPSTLMHSDLTIALLEPISVALQAQPNRALKIMDKVLLDCRPDIYRYKTDASMRNDYLSPIHTTLLTIADSIDFEINCQPSAKVLSNAIRLQPGFFEHGGMLADLERGLEMQVESRDPIKDTLDWIIDSPHAFLLSHKAFRNARTALFHCLSQAKDAHRILEALSSDRDSEQPGFVFACEIFLRSLLRKSKEAALEFYDDLWSRGVNLPHRLINRMIRETGGQAPAARLEVLLHRVNNLKSEGQGRASIALLRNVTLSWAMRNRADRVTALLAQLKRRSSKGHDDFARRVMAELAAARGDVQTLHTRLAEQFDFEARHTDDCAEGKIPLNGKAYGLLIKSCNRSDDVDLAEFYLTQALERGITPRSSDFNLIIDMHVRKTNIDAALAVFDQMKDFGLQPDTYTYTILIHGFALRRDPDSATHALRAMIAAGKSPDRITYAALLNCFVESGLYESAIRLFAWMQNQRDSRVRPTIEVCNIILKAYVLSSLPVQKVMKFVDTVRKLGLVPNASTYALMLQSACDAGLMDVAEEVFSEAESALPDLTGSGSRHGANIYHFTIMIHGYLRLGDHQEAKDYFDEMQGRKLTPSAITWSVMVHSYAHSENEANYDLACNLVSQLVTDETKRIFRPSSWDVPATRAQLAKVQKADHGGDGAGGGVGYRLAAKHSAPFENLYTVLMVAQARRGEPDKVEQTLKTMARRMPNLSVPALTPLLDAYRRAGDIDSALALFDQIYDSALQAAHSNSRRVYAYSATDEDGQPAEDAPAPQAPERRQDASSRSTLCLPISIMIDLLSTAGRHDEVAKIWSRAKNDGFGFDSDNWNHLAASMARAGQLDEALSVVEHVLYRDPPNAWMRSRLGVGRGDTAEDKAEVEAHVDRLVQERDDVGAEELDDEEDFDPLPLDTFLDPAATHRSDATAVSASPPNRRHQGRADDDPFVDLPFDRPTTSTHRSEDDPDFDEATPPAPAEEYTAPGAFYLSRDAKLPIRRDLSSNRDTSFSPWYAHFVTMEAISRGLADMREPSHVIRLLDKYRSAAGLLDLHERKVEIIRERQREEAVRSARDLIDGRG</sequence>
<dbReference type="EMBL" id="LT795055">
    <property type="protein sequence ID" value="SJX61208.1"/>
    <property type="molecule type" value="Genomic_DNA"/>
</dbReference>
<dbReference type="PANTHER" id="PTHR47938">
    <property type="entry name" value="RESPIRATORY COMPLEX I CHAPERONE (CIA84), PUTATIVE (AFU_ORTHOLOGUE AFUA_2G06020)-RELATED"/>
    <property type="match status" value="1"/>
</dbReference>
<dbReference type="InterPro" id="IPR011990">
    <property type="entry name" value="TPR-like_helical_dom_sf"/>
</dbReference>
<dbReference type="GO" id="GO:0005739">
    <property type="term" value="C:mitochondrion"/>
    <property type="evidence" value="ECO:0007669"/>
    <property type="project" value="TreeGrafter"/>
</dbReference>
<name>A0A2N8U952_9BASI</name>
<organism evidence="4 5">
    <name type="scientific">Sporisorium reilianum f. sp. reilianum</name>
    <dbReference type="NCBI Taxonomy" id="72559"/>
    <lineage>
        <taxon>Eukaryota</taxon>
        <taxon>Fungi</taxon>
        <taxon>Dikarya</taxon>
        <taxon>Basidiomycota</taxon>
        <taxon>Ustilaginomycotina</taxon>
        <taxon>Ustilaginomycetes</taxon>
        <taxon>Ustilaginales</taxon>
        <taxon>Ustilaginaceae</taxon>
        <taxon>Sporisorium</taxon>
    </lineage>
</organism>
<dbReference type="InterPro" id="IPR002885">
    <property type="entry name" value="PPR_rpt"/>
</dbReference>
<proteinExistence type="predicted"/>
<dbReference type="InterPro" id="IPR019734">
    <property type="entry name" value="TPR_rpt"/>
</dbReference>
<feature type="repeat" description="PPR" evidence="2">
    <location>
        <begin position="756"/>
        <end position="786"/>
    </location>
</feature>
<reference evidence="4 5" key="1">
    <citation type="submission" date="2017-02" db="EMBL/GenBank/DDBJ databases">
        <authorList>
            <person name="Peterson S.W."/>
        </authorList>
    </citation>
    <scope>NUCLEOTIDE SEQUENCE [LARGE SCALE GENOMIC DNA]</scope>
    <source>
        <strain evidence="4 5">SRS1_H2-8</strain>
    </source>
</reference>
<dbReference type="PROSITE" id="PS51375">
    <property type="entry name" value="PPR"/>
    <property type="match status" value="5"/>
</dbReference>
<dbReference type="Proteomes" id="UP000239563">
    <property type="component" value="Chromosome II"/>
</dbReference>
<feature type="repeat" description="TPR" evidence="1">
    <location>
        <begin position="1138"/>
        <end position="1171"/>
    </location>
</feature>
<gene>
    <name evidence="4" type="ORF">SRS1_12430</name>
</gene>
<dbReference type="Pfam" id="PF01535">
    <property type="entry name" value="PPR"/>
    <property type="match status" value="2"/>
</dbReference>
<evidence type="ECO:0000256" key="1">
    <source>
        <dbReference type="PROSITE-ProRule" id="PRU00339"/>
    </source>
</evidence>
<dbReference type="Pfam" id="PF13041">
    <property type="entry name" value="PPR_2"/>
    <property type="match status" value="2"/>
</dbReference>
<accession>A0A2N8U952</accession>
<dbReference type="GO" id="GO:0003729">
    <property type="term" value="F:mRNA binding"/>
    <property type="evidence" value="ECO:0007669"/>
    <property type="project" value="TreeGrafter"/>
</dbReference>
<evidence type="ECO:0008006" key="6">
    <source>
        <dbReference type="Google" id="ProtNLM"/>
    </source>
</evidence>
<dbReference type="PROSITE" id="PS50005">
    <property type="entry name" value="TPR"/>
    <property type="match status" value="1"/>
</dbReference>
<dbReference type="GO" id="GO:0140053">
    <property type="term" value="P:mitochondrial gene expression"/>
    <property type="evidence" value="ECO:0007669"/>
    <property type="project" value="TreeGrafter"/>
</dbReference>
<protein>
    <recommendedName>
        <fullName evidence="6">Pentacotripeptide-repeat region of PRORP domain-containing protein</fullName>
    </recommendedName>
</protein>
<dbReference type="NCBIfam" id="TIGR00756">
    <property type="entry name" value="PPR"/>
    <property type="match status" value="3"/>
</dbReference>
<feature type="compositionally biased region" description="Low complexity" evidence="3">
    <location>
        <begin position="130"/>
        <end position="143"/>
    </location>
</feature>
<feature type="compositionally biased region" description="Low complexity" evidence="3">
    <location>
        <begin position="1219"/>
        <end position="1228"/>
    </location>
</feature>
<evidence type="ECO:0000313" key="5">
    <source>
        <dbReference type="Proteomes" id="UP000239563"/>
    </source>
</evidence>
<feature type="region of interest" description="Disordered" evidence="3">
    <location>
        <begin position="1069"/>
        <end position="1098"/>
    </location>
</feature>
<dbReference type="PANTHER" id="PTHR47938:SF35">
    <property type="entry name" value="PENTATRICOPEPTIDE REPEAT-CONTAINING PROTEIN 4, MITOCHONDRIAL-RELATED"/>
    <property type="match status" value="1"/>
</dbReference>
<feature type="repeat" description="PPR" evidence="2">
    <location>
        <begin position="874"/>
        <end position="908"/>
    </location>
</feature>
<evidence type="ECO:0000313" key="4">
    <source>
        <dbReference type="EMBL" id="SJX61208.1"/>
    </source>
</evidence>